<dbReference type="Pfam" id="PF01699">
    <property type="entry name" value="Na_Ca_ex"/>
    <property type="match status" value="2"/>
</dbReference>
<evidence type="ECO:0000256" key="8">
    <source>
        <dbReference type="SAM" id="Phobius"/>
    </source>
</evidence>
<dbReference type="PANTHER" id="PTHR10846:SF73">
    <property type="entry name" value="SODIUM_CALCIUM EXCHANGER MEMBRANE REGION DOMAIN-CONTAINING PROTEIN"/>
    <property type="match status" value="1"/>
</dbReference>
<gene>
    <name evidence="11" type="primary">LOC106470674</name>
</gene>
<feature type="transmembrane region" description="Helical" evidence="8">
    <location>
        <begin position="89"/>
        <end position="110"/>
    </location>
</feature>
<feature type="non-terminal residue" evidence="11">
    <location>
        <position position="1"/>
    </location>
</feature>
<comment type="similarity">
    <text evidence="2">Belongs to the Ca(2+):cation antiporter (CaCA) (TC 2.A.19) family. SLC24A subfamily.</text>
</comment>
<feature type="transmembrane region" description="Helical" evidence="8">
    <location>
        <begin position="730"/>
        <end position="751"/>
    </location>
</feature>
<accession>A0ABM1TGM4</accession>
<comment type="subcellular location">
    <subcellularLocation>
        <location evidence="1">Membrane</location>
        <topology evidence="1">Multi-pass membrane protein</topology>
    </subcellularLocation>
</comment>
<evidence type="ECO:0000256" key="2">
    <source>
        <dbReference type="ARBA" id="ARBA00005364"/>
    </source>
</evidence>
<feature type="transmembrane region" description="Helical" evidence="8">
    <location>
        <begin position="701"/>
        <end position="718"/>
    </location>
</feature>
<evidence type="ECO:0000313" key="10">
    <source>
        <dbReference type="Proteomes" id="UP000694941"/>
    </source>
</evidence>
<dbReference type="PANTHER" id="PTHR10846">
    <property type="entry name" value="SODIUM/POTASSIUM/CALCIUM EXCHANGER"/>
    <property type="match status" value="1"/>
</dbReference>
<keyword evidence="7 8" id="KW-0472">Membrane</keyword>
<evidence type="ECO:0000256" key="4">
    <source>
        <dbReference type="ARBA" id="ARBA00022568"/>
    </source>
</evidence>
<feature type="transmembrane region" description="Helical" evidence="8">
    <location>
        <begin position="63"/>
        <end position="83"/>
    </location>
</feature>
<evidence type="ECO:0000256" key="6">
    <source>
        <dbReference type="ARBA" id="ARBA00022989"/>
    </source>
</evidence>
<feature type="transmembrane region" description="Helical" evidence="8">
    <location>
        <begin position="20"/>
        <end position="42"/>
    </location>
</feature>
<feature type="transmembrane region" description="Helical" evidence="8">
    <location>
        <begin position="629"/>
        <end position="651"/>
    </location>
</feature>
<evidence type="ECO:0000259" key="9">
    <source>
        <dbReference type="Pfam" id="PF01699"/>
    </source>
</evidence>
<evidence type="ECO:0000256" key="7">
    <source>
        <dbReference type="ARBA" id="ARBA00023136"/>
    </source>
</evidence>
<dbReference type="Proteomes" id="UP000694941">
    <property type="component" value="Unplaced"/>
</dbReference>
<feature type="transmembrane region" description="Helical" evidence="8">
    <location>
        <begin position="593"/>
        <end position="617"/>
    </location>
</feature>
<dbReference type="Gene3D" id="1.20.1420.30">
    <property type="entry name" value="NCX, central ion-binding region"/>
    <property type="match status" value="2"/>
</dbReference>
<evidence type="ECO:0000313" key="11">
    <source>
        <dbReference type="RefSeq" id="XP_022255030.1"/>
    </source>
</evidence>
<organism evidence="10 11">
    <name type="scientific">Limulus polyphemus</name>
    <name type="common">Atlantic horseshoe crab</name>
    <dbReference type="NCBI Taxonomy" id="6850"/>
    <lineage>
        <taxon>Eukaryota</taxon>
        <taxon>Metazoa</taxon>
        <taxon>Ecdysozoa</taxon>
        <taxon>Arthropoda</taxon>
        <taxon>Chelicerata</taxon>
        <taxon>Merostomata</taxon>
        <taxon>Xiphosura</taxon>
        <taxon>Limulidae</taxon>
        <taxon>Limulus</taxon>
    </lineage>
</organism>
<keyword evidence="4" id="KW-0109">Calcium transport</keyword>
<dbReference type="InterPro" id="IPR004481">
    <property type="entry name" value="K/Na/Ca-exchanger"/>
</dbReference>
<dbReference type="RefSeq" id="XP_022255030.1">
    <property type="nucleotide sequence ID" value="XM_022399322.1"/>
</dbReference>
<protein>
    <submittedName>
        <fullName evidence="11">Sodium/potassium/calcium exchanger 4-like</fullName>
    </submittedName>
</protein>
<evidence type="ECO:0000256" key="1">
    <source>
        <dbReference type="ARBA" id="ARBA00004141"/>
    </source>
</evidence>
<keyword evidence="10" id="KW-1185">Reference proteome</keyword>
<keyword evidence="4" id="KW-0406">Ion transport</keyword>
<reference evidence="11" key="1">
    <citation type="submission" date="2025-08" db="UniProtKB">
        <authorList>
            <consortium name="RefSeq"/>
        </authorList>
    </citation>
    <scope>IDENTIFICATION</scope>
    <source>
        <tissue evidence="11">Muscle</tissue>
    </source>
</reference>
<evidence type="ECO:0000256" key="3">
    <source>
        <dbReference type="ARBA" id="ARBA00022449"/>
    </source>
</evidence>
<feature type="domain" description="Sodium/calcium exchanger membrane region" evidence="9">
    <location>
        <begin position="23"/>
        <end position="164"/>
    </location>
</feature>
<dbReference type="InterPro" id="IPR004837">
    <property type="entry name" value="NaCa_Exmemb"/>
</dbReference>
<sequence>YHEFPPDFFTSQQRSDGAIIIHVLVTIYMFYALAVVCNDYFIASLEECSLRLNLSDDVAGATFMAAGSSAPELFTAVLGVFVAKGDVGTATIVGSAVFNVLFVIGICGIFAGRVIILNWWPLFRDSSYYALTVVVLIIIIYDNTVSWYESLIMLIFYVIYILLLKFNTELRQLVSSKVSFLQEDQTAAINIIPKTDNKKCYSSYVPFNDEIDECAQTTVTSQPVRPVDESIRDYHRRISMYEAALMIMMTRHFRPSTRFRSAFRRILLEQRRIKQESTKLISQSSVDPTHILRAQRSISATSATFLGLTYDSELTWKNHITRMTNKVWQRANYIRRLSGKNIITPPEDVIKNIVTPPEDVIKNIVTPPEDIIKNIVPPPEDIIKNIVTPPEDIIKNIVTPPEDIIKNIITPPEDVIKNIVTPPEDIIKNIVTPPEDIIKNIITPPEDIIKNIITPPEDIIKNIITPPEDIIKNIVTPPEDIIKNIVTPLEDIVKNIITPPEDIIKNIVTPPEDITKNIVTPPEDIFNIYKQYISPITATFLLIESESPNGDVLGCMSGEDGLLFTCQWLVQVPVLAALHYTIPDCKKPQWKRWFLLGFFLSVTWIAVFSYIMVWMVTLIGFTMGIPDSIMGLTFLAAGTSVPDAFASLLVAKQGQGDMAVSNSMGSNVFDILIGLAIPWFIQTAMVKPGSLAKIDSKGLVYSVVLLFLTIIITIYGIYKSNWQLTRRLGMLALGVYFIFLFISIMLEFNVVGTLNPLMCPE</sequence>
<dbReference type="GeneID" id="106470674"/>
<proteinExistence type="inferred from homology"/>
<dbReference type="NCBIfam" id="TIGR00367">
    <property type="entry name" value="calcium/sodium antiporter"/>
    <property type="match status" value="1"/>
</dbReference>
<keyword evidence="5 8" id="KW-0812">Transmembrane</keyword>
<feature type="transmembrane region" description="Helical" evidence="8">
    <location>
        <begin position="147"/>
        <end position="166"/>
    </location>
</feature>
<keyword evidence="3" id="KW-0050">Antiport</keyword>
<feature type="transmembrane region" description="Helical" evidence="8">
    <location>
        <begin position="122"/>
        <end position="141"/>
    </location>
</feature>
<dbReference type="InterPro" id="IPR044880">
    <property type="entry name" value="NCX_ion-bd_dom_sf"/>
</dbReference>
<name>A0ABM1TGM4_LIMPO</name>
<keyword evidence="4" id="KW-0813">Transport</keyword>
<feature type="transmembrane region" description="Helical" evidence="8">
    <location>
        <begin position="663"/>
        <end position="681"/>
    </location>
</feature>
<feature type="domain" description="Sodium/calcium exchanger membrane region" evidence="9">
    <location>
        <begin position="594"/>
        <end position="745"/>
    </location>
</feature>
<evidence type="ECO:0000256" key="5">
    <source>
        <dbReference type="ARBA" id="ARBA00022692"/>
    </source>
</evidence>
<keyword evidence="4" id="KW-0106">Calcium</keyword>
<keyword evidence="6 8" id="KW-1133">Transmembrane helix</keyword>